<evidence type="ECO:0000313" key="2">
    <source>
        <dbReference type="EMBL" id="GMI84734.1"/>
    </source>
</evidence>
<gene>
    <name evidence="2" type="ORF">HRI_002142700</name>
</gene>
<protein>
    <submittedName>
        <fullName evidence="2">Uncharacterized protein</fullName>
    </submittedName>
</protein>
<keyword evidence="3" id="KW-1185">Reference proteome</keyword>
<reference evidence="2" key="1">
    <citation type="submission" date="2023-05" db="EMBL/GenBank/DDBJ databases">
        <title>Genome and transcriptome analyses reveal genes involved in the formation of fine ridges on petal epidermal cells in Hibiscus trionum.</title>
        <authorList>
            <person name="Koshimizu S."/>
            <person name="Masuda S."/>
            <person name="Ishii T."/>
            <person name="Shirasu K."/>
            <person name="Hoshino A."/>
            <person name="Arita M."/>
        </authorList>
    </citation>
    <scope>NUCLEOTIDE SEQUENCE</scope>
    <source>
        <strain evidence="2">Hamamatsu line</strain>
    </source>
</reference>
<organism evidence="2 3">
    <name type="scientific">Hibiscus trionum</name>
    <name type="common">Flower of an hour</name>
    <dbReference type="NCBI Taxonomy" id="183268"/>
    <lineage>
        <taxon>Eukaryota</taxon>
        <taxon>Viridiplantae</taxon>
        <taxon>Streptophyta</taxon>
        <taxon>Embryophyta</taxon>
        <taxon>Tracheophyta</taxon>
        <taxon>Spermatophyta</taxon>
        <taxon>Magnoliopsida</taxon>
        <taxon>eudicotyledons</taxon>
        <taxon>Gunneridae</taxon>
        <taxon>Pentapetalae</taxon>
        <taxon>rosids</taxon>
        <taxon>malvids</taxon>
        <taxon>Malvales</taxon>
        <taxon>Malvaceae</taxon>
        <taxon>Malvoideae</taxon>
        <taxon>Hibiscus</taxon>
    </lineage>
</organism>
<evidence type="ECO:0000313" key="3">
    <source>
        <dbReference type="Proteomes" id="UP001165190"/>
    </source>
</evidence>
<sequence length="75" mass="8185">MPCFSAGSLGVLDKEVYEIDYRGPETHSSIPPPGNSHHHRHLIHRKVGNSSPHKSSKGLKSGFGTKGRNAKKFHG</sequence>
<dbReference type="OrthoDB" id="1932094at2759"/>
<dbReference type="EMBL" id="BSYR01000020">
    <property type="protein sequence ID" value="GMI84734.1"/>
    <property type="molecule type" value="Genomic_DNA"/>
</dbReference>
<name>A0A9W7HUT7_HIBTR</name>
<proteinExistence type="predicted"/>
<accession>A0A9W7HUT7</accession>
<evidence type="ECO:0000256" key="1">
    <source>
        <dbReference type="SAM" id="MobiDB-lite"/>
    </source>
</evidence>
<feature type="region of interest" description="Disordered" evidence="1">
    <location>
        <begin position="23"/>
        <end position="75"/>
    </location>
</feature>
<dbReference type="Proteomes" id="UP001165190">
    <property type="component" value="Unassembled WGS sequence"/>
</dbReference>
<dbReference type="AlphaFoldDB" id="A0A9W7HUT7"/>
<comment type="caution">
    <text evidence="2">The sequence shown here is derived from an EMBL/GenBank/DDBJ whole genome shotgun (WGS) entry which is preliminary data.</text>
</comment>
<feature type="compositionally biased region" description="Basic residues" evidence="1">
    <location>
        <begin position="36"/>
        <end position="47"/>
    </location>
</feature>